<reference evidence="2 4" key="3">
    <citation type="journal article" name="Genome Announc.">
        <title>Complete Genome Sequence of Pseudomonas balearica DSM 6083T.</title>
        <authorList>
            <person name="Bennasar-Figueras A."/>
            <person name="Salva-Serra F."/>
            <person name="Jaen-Luchoro D."/>
            <person name="Segui C."/>
            <person name="Aliaga F."/>
            <person name="Busquets A."/>
            <person name="Gomila M."/>
            <person name="Moore E.R."/>
            <person name="Lalucat J."/>
        </authorList>
    </citation>
    <scope>NUCLEOTIDE SEQUENCE [LARGE SCALE GENOMIC DNA]</scope>
    <source>
        <strain evidence="4">DSM 6083</strain>
        <strain evidence="2">DSM6083</strain>
    </source>
</reference>
<name>A0A8D3XXX2_9GAMM</name>
<protein>
    <submittedName>
        <fullName evidence="3">Uncharacterized membrane protein</fullName>
    </submittedName>
</protein>
<dbReference type="EMBL" id="FNHO01000001">
    <property type="protein sequence ID" value="SDL91085.1"/>
    <property type="molecule type" value="Genomic_DNA"/>
</dbReference>
<dbReference type="Pfam" id="PF13548">
    <property type="entry name" value="DUF4126"/>
    <property type="match status" value="1"/>
</dbReference>
<accession>A0A8D3XXX2</accession>
<dbReference type="KEGG" id="pbm:CL52_00210"/>
<sequence>MSTSSNVLLAALAIGAVTGMRSLLAPTLVSRALSERDDLHGAGEAARLLTSDAAQAVLPVLAAGELAGDKLPFAPDRTIAPSLLFRALSAGVSAAALAGVRREPALLPALLGAAAALVSSRVGLRLRKPHQPRPVANAALGMVEDGLAFGLGRAALRQGLQRPGR</sequence>
<gene>
    <name evidence="2" type="ORF">CL52_00210</name>
    <name evidence="3" type="ORF">SAMN05660875_10140</name>
</gene>
<evidence type="ECO:0000313" key="4">
    <source>
        <dbReference type="Proteomes" id="UP000031271"/>
    </source>
</evidence>
<feature type="domain" description="DUF4126" evidence="1">
    <location>
        <begin position="8"/>
        <end position="156"/>
    </location>
</feature>
<evidence type="ECO:0000313" key="5">
    <source>
        <dbReference type="Proteomes" id="UP000182276"/>
    </source>
</evidence>
<evidence type="ECO:0000313" key="3">
    <source>
        <dbReference type="EMBL" id="SDL91085.1"/>
    </source>
</evidence>
<dbReference type="Proteomes" id="UP000182276">
    <property type="component" value="Unassembled WGS sequence"/>
</dbReference>
<evidence type="ECO:0000259" key="1">
    <source>
        <dbReference type="Pfam" id="PF13548"/>
    </source>
</evidence>
<reference evidence="4" key="1">
    <citation type="submission" date="2014-03" db="EMBL/GenBank/DDBJ databases">
        <title>Complete genome of Pseudomonas balearica DSM 6083T, a sewage water isolate from an enrichment with 2-methylnaphthalene.</title>
        <authorList>
            <person name="Salva-Serra F."/>
            <person name="Jaen-Luchoro D."/>
            <person name="Busquets A."/>
            <person name="Pena A."/>
            <person name="Gomila M."/>
            <person name="Bosch R."/>
            <person name="Nogales B."/>
            <person name="Garcia-Valdes E."/>
            <person name="Lalucat J."/>
            <person name="Bennasar A."/>
        </authorList>
    </citation>
    <scope>NUCLEOTIDE SEQUENCE [LARGE SCALE GENOMIC DNA]</scope>
    <source>
        <strain evidence="4">DSM 6083</strain>
    </source>
</reference>
<reference evidence="3 5" key="2">
    <citation type="submission" date="2016-10" db="EMBL/GenBank/DDBJ databases">
        <authorList>
            <person name="Varghese N."/>
            <person name="Submissions S."/>
        </authorList>
    </citation>
    <scope>NUCLEOTIDE SEQUENCE [LARGE SCALE GENOMIC DNA]</scope>
    <source>
        <strain evidence="3 5">DSM 6083</strain>
    </source>
</reference>
<dbReference type="InterPro" id="IPR025196">
    <property type="entry name" value="DUF4126"/>
</dbReference>
<organism evidence="2 4">
    <name type="scientific">Stutzerimonas balearica DSM 6083</name>
    <dbReference type="NCBI Taxonomy" id="1123016"/>
    <lineage>
        <taxon>Bacteria</taxon>
        <taxon>Pseudomonadati</taxon>
        <taxon>Pseudomonadota</taxon>
        <taxon>Gammaproteobacteria</taxon>
        <taxon>Pseudomonadales</taxon>
        <taxon>Pseudomonadaceae</taxon>
        <taxon>Stutzerimonas</taxon>
    </lineage>
</organism>
<dbReference type="Proteomes" id="UP000031271">
    <property type="component" value="Chromosome"/>
</dbReference>
<dbReference type="GeneID" id="77258352"/>
<evidence type="ECO:0000313" key="2">
    <source>
        <dbReference type="EMBL" id="AJE13541.1"/>
    </source>
</evidence>
<dbReference type="AlphaFoldDB" id="A0A8D3XXX2"/>
<dbReference type="RefSeq" id="WP_043217719.1">
    <property type="nucleotide sequence ID" value="NZ_CP007511.1"/>
</dbReference>
<dbReference type="EMBL" id="CP007511">
    <property type="protein sequence ID" value="AJE13541.1"/>
    <property type="molecule type" value="Genomic_DNA"/>
</dbReference>
<proteinExistence type="predicted"/>
<keyword evidence="5" id="KW-1185">Reference proteome</keyword>